<evidence type="ECO:0000313" key="2">
    <source>
        <dbReference type="EMBL" id="CAL6025722.1"/>
    </source>
</evidence>
<accession>A0AA86N8S8</accession>
<keyword evidence="3" id="KW-1185">Reference proteome</keyword>
<proteinExistence type="predicted"/>
<dbReference type="EMBL" id="CAXDID020000100">
    <property type="protein sequence ID" value="CAL6025722.1"/>
    <property type="molecule type" value="Genomic_DNA"/>
</dbReference>
<dbReference type="EMBL" id="CATOUU010000062">
    <property type="protein sequence ID" value="CAI9914963.1"/>
    <property type="molecule type" value="Genomic_DNA"/>
</dbReference>
<evidence type="ECO:0000313" key="1">
    <source>
        <dbReference type="EMBL" id="CAI9914963.1"/>
    </source>
</evidence>
<gene>
    <name evidence="1" type="ORF">HINF_LOCUS2608</name>
    <name evidence="2" type="ORF">HINF_LOCUS30500</name>
</gene>
<organism evidence="1">
    <name type="scientific">Hexamita inflata</name>
    <dbReference type="NCBI Taxonomy" id="28002"/>
    <lineage>
        <taxon>Eukaryota</taxon>
        <taxon>Metamonada</taxon>
        <taxon>Diplomonadida</taxon>
        <taxon>Hexamitidae</taxon>
        <taxon>Hexamitinae</taxon>
        <taxon>Hexamita</taxon>
    </lineage>
</organism>
<sequence>MKNQFTKQHNENVNYNIQGLSTMQQIEKQEKQIIQKKFMEQQLQWYGSLLEQIEENKKKTMLAPEKITHEYVKQRLNRKQQISPLDSLVAKSIQTKKYDFNQPKLQLPTPISSFSHSNNSQEQIQSLKLQPIIHYKK</sequence>
<evidence type="ECO:0000313" key="3">
    <source>
        <dbReference type="Proteomes" id="UP001642409"/>
    </source>
</evidence>
<reference evidence="1" key="1">
    <citation type="submission" date="2023-06" db="EMBL/GenBank/DDBJ databases">
        <authorList>
            <person name="Kurt Z."/>
        </authorList>
    </citation>
    <scope>NUCLEOTIDE SEQUENCE</scope>
</reference>
<dbReference type="Proteomes" id="UP001642409">
    <property type="component" value="Unassembled WGS sequence"/>
</dbReference>
<dbReference type="AlphaFoldDB" id="A0AA86N8S8"/>
<comment type="caution">
    <text evidence="1">The sequence shown here is derived from an EMBL/GenBank/DDBJ whole genome shotgun (WGS) entry which is preliminary data.</text>
</comment>
<reference evidence="2 3" key="2">
    <citation type="submission" date="2024-07" db="EMBL/GenBank/DDBJ databases">
        <authorList>
            <person name="Akdeniz Z."/>
        </authorList>
    </citation>
    <scope>NUCLEOTIDE SEQUENCE [LARGE SCALE GENOMIC DNA]</scope>
</reference>
<name>A0AA86N8S8_9EUKA</name>
<protein>
    <submittedName>
        <fullName evidence="2">Hypothetical_protein</fullName>
    </submittedName>
</protein>